<keyword evidence="1" id="KW-0732">Signal</keyword>
<dbReference type="Proteomes" id="UP001266305">
    <property type="component" value="Unassembled WGS sequence"/>
</dbReference>
<sequence>MPARFQHASLASGALHVRLATCALPAADVITPPQGQVSNCSCPCQIGFLSLEANSPFLLLGTTEVPLDALNTHVHTRAHMHPHTQLQQQVETQLRSPRHCIFYLLVLTEDAFWARSHGWGTVHREVLSSVTAWQGGYRHCML</sequence>
<accession>A0ABQ9UIS0</accession>
<evidence type="ECO:0000313" key="3">
    <source>
        <dbReference type="Proteomes" id="UP001266305"/>
    </source>
</evidence>
<feature type="signal peptide" evidence="1">
    <location>
        <begin position="1"/>
        <end position="22"/>
    </location>
</feature>
<evidence type="ECO:0000256" key="1">
    <source>
        <dbReference type="SAM" id="SignalP"/>
    </source>
</evidence>
<evidence type="ECO:0000313" key="2">
    <source>
        <dbReference type="EMBL" id="KAK2096957.1"/>
    </source>
</evidence>
<dbReference type="EMBL" id="JASSZA010000012">
    <property type="protein sequence ID" value="KAK2096957.1"/>
    <property type="molecule type" value="Genomic_DNA"/>
</dbReference>
<feature type="chain" id="PRO_5045515318" evidence="1">
    <location>
        <begin position="23"/>
        <end position="142"/>
    </location>
</feature>
<keyword evidence="3" id="KW-1185">Reference proteome</keyword>
<reference evidence="2 3" key="1">
    <citation type="submission" date="2023-05" db="EMBL/GenBank/DDBJ databases">
        <title>B98-5 Cell Line De Novo Hybrid Assembly: An Optical Mapping Approach.</title>
        <authorList>
            <person name="Kananen K."/>
            <person name="Auerbach J.A."/>
            <person name="Kautto E."/>
            <person name="Blachly J.S."/>
        </authorList>
    </citation>
    <scope>NUCLEOTIDE SEQUENCE [LARGE SCALE GENOMIC DNA]</scope>
    <source>
        <strain evidence="2">B95-8</strain>
        <tissue evidence="2">Cell line</tissue>
    </source>
</reference>
<name>A0ABQ9UIS0_SAGOE</name>
<proteinExistence type="predicted"/>
<organism evidence="2 3">
    <name type="scientific">Saguinus oedipus</name>
    <name type="common">Cotton-top tamarin</name>
    <name type="synonym">Oedipomidas oedipus</name>
    <dbReference type="NCBI Taxonomy" id="9490"/>
    <lineage>
        <taxon>Eukaryota</taxon>
        <taxon>Metazoa</taxon>
        <taxon>Chordata</taxon>
        <taxon>Craniata</taxon>
        <taxon>Vertebrata</taxon>
        <taxon>Euteleostomi</taxon>
        <taxon>Mammalia</taxon>
        <taxon>Eutheria</taxon>
        <taxon>Euarchontoglires</taxon>
        <taxon>Primates</taxon>
        <taxon>Haplorrhini</taxon>
        <taxon>Platyrrhini</taxon>
        <taxon>Cebidae</taxon>
        <taxon>Callitrichinae</taxon>
        <taxon>Saguinus</taxon>
    </lineage>
</organism>
<protein>
    <submittedName>
        <fullName evidence="2">Uncharacterized protein</fullName>
    </submittedName>
</protein>
<comment type="caution">
    <text evidence="2">The sequence shown here is derived from an EMBL/GenBank/DDBJ whole genome shotgun (WGS) entry which is preliminary data.</text>
</comment>
<gene>
    <name evidence="2" type="ORF">P7K49_025991</name>
</gene>